<name>A0A5M8QR59_9BACT</name>
<feature type="transmembrane region" description="Helical" evidence="3">
    <location>
        <begin position="369"/>
        <end position="393"/>
    </location>
</feature>
<feature type="coiled-coil region" evidence="1">
    <location>
        <begin position="621"/>
        <end position="658"/>
    </location>
</feature>
<evidence type="ECO:0000256" key="3">
    <source>
        <dbReference type="SAM" id="Phobius"/>
    </source>
</evidence>
<comment type="caution">
    <text evidence="5">The sequence shown here is derived from an EMBL/GenBank/DDBJ whole genome shotgun (WGS) entry which is preliminary data.</text>
</comment>
<feature type="region of interest" description="Disordered" evidence="2">
    <location>
        <begin position="879"/>
        <end position="908"/>
    </location>
</feature>
<evidence type="ECO:0000256" key="2">
    <source>
        <dbReference type="SAM" id="MobiDB-lite"/>
    </source>
</evidence>
<dbReference type="InterPro" id="IPR013491">
    <property type="entry name" value="Tape_meas_N"/>
</dbReference>
<reference evidence="5 7" key="1">
    <citation type="submission" date="2019-07" db="EMBL/GenBank/DDBJ databases">
        <authorList>
            <person name="Qu J.-H."/>
        </authorList>
    </citation>
    <scope>NUCLEOTIDE SEQUENCE [LARGE SCALE GENOMIC DNA]</scope>
    <source>
        <strain evidence="5 7">MDT1-10-3</strain>
    </source>
</reference>
<keyword evidence="3" id="KW-0812">Transmembrane</keyword>
<keyword evidence="3" id="KW-1133">Transmembrane helix</keyword>
<feature type="domain" description="Tape measure protein N-terminal" evidence="4">
    <location>
        <begin position="118"/>
        <end position="247"/>
    </location>
</feature>
<dbReference type="EMBL" id="VKKZ01000010">
    <property type="protein sequence ID" value="KAA6437484.1"/>
    <property type="molecule type" value="Genomic_DNA"/>
</dbReference>
<evidence type="ECO:0000256" key="1">
    <source>
        <dbReference type="SAM" id="Coils"/>
    </source>
</evidence>
<dbReference type="AlphaFoldDB" id="A0A5M8QR59"/>
<dbReference type="NCBIfam" id="TIGR02675">
    <property type="entry name" value="tape_meas_nterm"/>
    <property type="match status" value="1"/>
</dbReference>
<organism evidence="5 7">
    <name type="scientific">Rufibacter glacialis</name>
    <dbReference type="NCBI Taxonomy" id="1259555"/>
    <lineage>
        <taxon>Bacteria</taxon>
        <taxon>Pseudomonadati</taxon>
        <taxon>Bacteroidota</taxon>
        <taxon>Cytophagia</taxon>
        <taxon>Cytophagales</taxon>
        <taxon>Hymenobacteraceae</taxon>
        <taxon>Rufibacter</taxon>
    </lineage>
</organism>
<dbReference type="Proteomes" id="UP001570846">
    <property type="component" value="Unassembled WGS sequence"/>
</dbReference>
<dbReference type="EMBL" id="JBGOGF010000009">
    <property type="protein sequence ID" value="MFA1772877.1"/>
    <property type="molecule type" value="Genomic_DNA"/>
</dbReference>
<reference evidence="6 8" key="3">
    <citation type="submission" date="2024-08" db="EMBL/GenBank/DDBJ databases">
        <authorList>
            <person name="Wei W."/>
        </authorList>
    </citation>
    <scope>NUCLEOTIDE SEQUENCE [LARGE SCALE GENOMIC DNA]</scope>
    <source>
        <strain evidence="6 8">XU2</strain>
    </source>
</reference>
<protein>
    <submittedName>
        <fullName evidence="5">Tape measure protein</fullName>
    </submittedName>
</protein>
<evidence type="ECO:0000313" key="8">
    <source>
        <dbReference type="Proteomes" id="UP001570846"/>
    </source>
</evidence>
<proteinExistence type="predicted"/>
<dbReference type="RefSeq" id="WP_149097106.1">
    <property type="nucleotide sequence ID" value="NZ_JBGOGF010000009.1"/>
</dbReference>
<accession>A0A5M8QR59</accession>
<keyword evidence="1" id="KW-0175">Coiled coil</keyword>
<dbReference type="OrthoDB" id="887349at2"/>
<dbReference type="Proteomes" id="UP000323866">
    <property type="component" value="Unassembled WGS sequence"/>
</dbReference>
<reference evidence="5 7" key="2">
    <citation type="submission" date="2019-09" db="EMBL/GenBank/DDBJ databases">
        <title>A bacterium isolated from glacier soil.</title>
        <authorList>
            <person name="Liu Q."/>
        </authorList>
    </citation>
    <scope>NUCLEOTIDE SEQUENCE [LARGE SCALE GENOMIC DNA]</scope>
    <source>
        <strain evidence="5 7">MDT1-10-3</strain>
    </source>
</reference>
<evidence type="ECO:0000313" key="6">
    <source>
        <dbReference type="EMBL" id="MFA1772877.1"/>
    </source>
</evidence>
<evidence type="ECO:0000259" key="4">
    <source>
        <dbReference type="Pfam" id="PF20155"/>
    </source>
</evidence>
<evidence type="ECO:0000313" key="7">
    <source>
        <dbReference type="Proteomes" id="UP000323866"/>
    </source>
</evidence>
<keyword evidence="8" id="KW-1185">Reference proteome</keyword>
<feature type="transmembrane region" description="Helical" evidence="3">
    <location>
        <begin position="326"/>
        <end position="357"/>
    </location>
</feature>
<feature type="compositionally biased region" description="Polar residues" evidence="2">
    <location>
        <begin position="894"/>
        <end position="908"/>
    </location>
</feature>
<evidence type="ECO:0000313" key="5">
    <source>
        <dbReference type="EMBL" id="KAA6437484.1"/>
    </source>
</evidence>
<dbReference type="Pfam" id="PF20155">
    <property type="entry name" value="TMP_3"/>
    <property type="match status" value="1"/>
</dbReference>
<feature type="compositionally biased region" description="Gly residues" evidence="2">
    <location>
        <begin position="879"/>
        <end position="892"/>
    </location>
</feature>
<gene>
    <name evidence="6" type="ORF">ACD591_16365</name>
    <name evidence="5" type="ORF">FOE74_02995</name>
</gene>
<keyword evidence="3" id="KW-0472">Membrane</keyword>
<sequence length="941" mass="98260">MATLSELNVIISADTKGLDTGLNKAGQALQNLGSVAEKAAGRYVDSAGKLREANGRFVSSATLAAEAAGKTGSAVSKSATNFQSLGNSMKSAGEGMTKYITAPLLLMGGASIKAFGDLQALEKGFIATYKGAGDVNEELRKTQEVAKLPGLGLKEALQGVANLQAVKFSAEQARGTMMAYGNALATVGKGKADLEGVITALSQMATKGKVSAEEINQIAERVPQIRQAMVDVFGTADTEVLQKMGISVEEFVAKTTAELNKLPKVTGGVNNALENFADGGIKALSKVGDALNKSFNVEGKLNAMGDALNAAAEDFGNLDPAVQKTIFVVAGLAAAAGPLLLALGAIAAAAPTVVAGFGLITTGAAALKVALLGTAGTVGVIVAAVAAVGVVGYKIAKSMEVSSEKATKATQAYKEQKTALNNLTTSINPLLARYEELKGKSVLTKEEQGELKTIIEKVTNTLPGAITQFDKYGKAMDINVGKARELVAAQKALADSTKNDALKEQAKQLHINAGAIQEVTNLLKTGGRYQSNNYGQTTKVDLTKEEKAANAARLKALQEQRKALVGLYRELKGLPPLYAAITPPPTDTKGQTTVNSLLAIQNQLLQKQKDIIAGATDEKTLATANARAAAIQVEIDRLESLGVANTKMRDALNELNKELFLNGQYSLALGDTYSYVEGRRSVLESGIKSLINAGFSPGSAMVQRFKAELDSLPEVIDRLSPSLANTDPFWKTYIENLRETGSLMGTLKSQHETFRAEIEAMGQQMVKAPVIPPPQVDVEGWEAVKQQLIDQGGSMSDALTGVLSSGVTLFADTLGNAFSGGFGNMASVFESFKQGLKNIAKEFGMFMVKWGVAQTILANPLGPAAIVAGVALTAFAGSGGSKSSGGATGGTGTVPTYKSPASNNTYTRPGAAQTQEVIFKIEGRELVGVLRKEAYNAMRTG</sequence>